<dbReference type="AlphaFoldDB" id="A0A8X6PCF0"/>
<evidence type="ECO:0000313" key="2">
    <source>
        <dbReference type="Proteomes" id="UP000887013"/>
    </source>
</evidence>
<gene>
    <name evidence="1" type="ORF">NPIL_284691</name>
</gene>
<keyword evidence="2" id="KW-1185">Reference proteome</keyword>
<name>A0A8X6PCF0_NEPPI</name>
<evidence type="ECO:0000313" key="1">
    <source>
        <dbReference type="EMBL" id="GFT62812.1"/>
    </source>
</evidence>
<organism evidence="1 2">
    <name type="scientific">Nephila pilipes</name>
    <name type="common">Giant wood spider</name>
    <name type="synonym">Nephila maculata</name>
    <dbReference type="NCBI Taxonomy" id="299642"/>
    <lineage>
        <taxon>Eukaryota</taxon>
        <taxon>Metazoa</taxon>
        <taxon>Ecdysozoa</taxon>
        <taxon>Arthropoda</taxon>
        <taxon>Chelicerata</taxon>
        <taxon>Arachnida</taxon>
        <taxon>Araneae</taxon>
        <taxon>Araneomorphae</taxon>
        <taxon>Entelegynae</taxon>
        <taxon>Araneoidea</taxon>
        <taxon>Nephilidae</taxon>
        <taxon>Nephila</taxon>
    </lineage>
</organism>
<dbReference type="EMBL" id="BMAW01019338">
    <property type="protein sequence ID" value="GFT62812.1"/>
    <property type="molecule type" value="Genomic_DNA"/>
</dbReference>
<proteinExistence type="predicted"/>
<accession>A0A8X6PCF0</accession>
<protein>
    <submittedName>
        <fullName evidence="1">Uncharacterized protein</fullName>
    </submittedName>
</protein>
<comment type="caution">
    <text evidence="1">The sequence shown here is derived from an EMBL/GenBank/DDBJ whole genome shotgun (WGS) entry which is preliminary data.</text>
</comment>
<sequence length="98" mass="11212">MKRLHHFTPTSKRARWSETRWITDEEEVLRSYLCRSPDSGIAAKGSTDGRSGITPYSDLAPCDYFIFPALEAGIYPNSVHLRRNAVKEQLPRSSMRRA</sequence>
<dbReference type="Proteomes" id="UP000887013">
    <property type="component" value="Unassembled WGS sequence"/>
</dbReference>
<reference evidence="1" key="1">
    <citation type="submission" date="2020-08" db="EMBL/GenBank/DDBJ databases">
        <title>Multicomponent nature underlies the extraordinary mechanical properties of spider dragline silk.</title>
        <authorList>
            <person name="Kono N."/>
            <person name="Nakamura H."/>
            <person name="Mori M."/>
            <person name="Yoshida Y."/>
            <person name="Ohtoshi R."/>
            <person name="Malay A.D."/>
            <person name="Moran D.A.P."/>
            <person name="Tomita M."/>
            <person name="Numata K."/>
            <person name="Arakawa K."/>
        </authorList>
    </citation>
    <scope>NUCLEOTIDE SEQUENCE</scope>
</reference>